<dbReference type="EMBL" id="JAFBBZ010000001">
    <property type="protein sequence ID" value="MBM7508461.1"/>
    <property type="molecule type" value="Genomic_DNA"/>
</dbReference>
<evidence type="ECO:0000256" key="1">
    <source>
        <dbReference type="SAM" id="MobiDB-lite"/>
    </source>
</evidence>
<comment type="caution">
    <text evidence="2">The sequence shown here is derived from an EMBL/GenBank/DDBJ whole genome shotgun (WGS) entry which is preliminary data.</text>
</comment>
<evidence type="ECO:0000313" key="2">
    <source>
        <dbReference type="EMBL" id="MBM7508461.1"/>
    </source>
</evidence>
<organism evidence="2 3">
    <name type="scientific">Nocardioides salarius</name>
    <dbReference type="NCBI Taxonomy" id="374513"/>
    <lineage>
        <taxon>Bacteria</taxon>
        <taxon>Bacillati</taxon>
        <taxon>Actinomycetota</taxon>
        <taxon>Actinomycetes</taxon>
        <taxon>Propionibacteriales</taxon>
        <taxon>Nocardioidaceae</taxon>
        <taxon>Nocardioides</taxon>
    </lineage>
</organism>
<keyword evidence="3" id="KW-1185">Reference proteome</keyword>
<dbReference type="RefSeq" id="WP_193669562.1">
    <property type="nucleotide sequence ID" value="NZ_JACDTV010000009.1"/>
</dbReference>
<dbReference type="SUPFAM" id="SSF140453">
    <property type="entry name" value="EsxAB dimer-like"/>
    <property type="match status" value="1"/>
</dbReference>
<feature type="region of interest" description="Disordered" evidence="1">
    <location>
        <begin position="229"/>
        <end position="252"/>
    </location>
</feature>
<evidence type="ECO:0000313" key="3">
    <source>
        <dbReference type="Proteomes" id="UP000732378"/>
    </source>
</evidence>
<gene>
    <name evidence="2" type="ORF">JOE61_002275</name>
</gene>
<dbReference type="Proteomes" id="UP000732378">
    <property type="component" value="Unassembled WGS sequence"/>
</dbReference>
<name>A0ABS2MBA3_9ACTN</name>
<protein>
    <submittedName>
        <fullName evidence="2">Uncharacterized protein YukE</fullName>
    </submittedName>
</protein>
<reference evidence="2 3" key="1">
    <citation type="submission" date="2021-01" db="EMBL/GenBank/DDBJ databases">
        <title>Sequencing the genomes of 1000 actinobacteria strains.</title>
        <authorList>
            <person name="Klenk H.-P."/>
        </authorList>
    </citation>
    <scope>NUCLEOTIDE SEQUENCE [LARGE SCALE GENOMIC DNA]</scope>
    <source>
        <strain evidence="2 3">DSM 18239</strain>
    </source>
</reference>
<sequence>MIDTGVEGSAASVRSAATYLRSTLRQAVDAAGDDAATARSRALATWDGQASVAYRGFARQLVQAADEQVDHLREAGQRFDAYAGRLERLQERMASRRGEAAAVGLTVAGEVIERPADAVAPADLGPGPTPAQSDAHADRVAAFQQQLTRVETYNRLLGEVQADLSEHQQWIEERLQGFWSDVHGPSLATVVTDVLGKLPAAVTGFGIDARTRALKEAAERARVEGARLRDEAREAKAQRRSGNPARRAAGEAVDVRGNRAAARGLDALAEGSERVVRRLPVIGTIATLGFAGSEVAGGASPSTVVVGEVGGVVGGVLGGAAVVGGAALLGVGAPVIAVAAGAAVVGVGVGLAAEYAYESWVPDEVRDKIDQGLEDFGSGVVDVAGDVGDALTFWN</sequence>
<accession>A0ABS2MBA3</accession>
<proteinExistence type="predicted"/>
<dbReference type="InterPro" id="IPR036689">
    <property type="entry name" value="ESAT-6-like_sf"/>
</dbReference>